<name>A0ABR1LEC9_9PEZI</name>
<keyword evidence="2" id="KW-1133">Transmembrane helix</keyword>
<gene>
    <name evidence="3" type="ORF">IWX46DRAFT_322531</name>
</gene>
<dbReference type="Proteomes" id="UP001365128">
    <property type="component" value="Unassembled WGS sequence"/>
</dbReference>
<evidence type="ECO:0000256" key="1">
    <source>
        <dbReference type="SAM" id="MobiDB-lite"/>
    </source>
</evidence>
<evidence type="ECO:0000313" key="4">
    <source>
        <dbReference type="Proteomes" id="UP001365128"/>
    </source>
</evidence>
<reference evidence="3 4" key="1">
    <citation type="submission" date="2024-04" db="EMBL/GenBank/DDBJ databases">
        <title>Phyllosticta paracitricarpa is synonymous to the EU quarantine fungus P. citricarpa based on phylogenomic analyses.</title>
        <authorList>
            <consortium name="Lawrence Berkeley National Laboratory"/>
            <person name="Van Ingen-Buijs V.A."/>
            <person name="Van Westerhoven A.C."/>
            <person name="Haridas S."/>
            <person name="Skiadas P."/>
            <person name="Martin F."/>
            <person name="Groenewald J.Z."/>
            <person name="Crous P.W."/>
            <person name="Seidl M.F."/>
        </authorList>
    </citation>
    <scope>NUCLEOTIDE SEQUENCE [LARGE SCALE GENOMIC DNA]</scope>
    <source>
        <strain evidence="3 4">CBS 122670</strain>
    </source>
</reference>
<feature type="region of interest" description="Disordered" evidence="1">
    <location>
        <begin position="420"/>
        <end position="448"/>
    </location>
</feature>
<evidence type="ECO:0008006" key="5">
    <source>
        <dbReference type="Google" id="ProtNLM"/>
    </source>
</evidence>
<organism evidence="3 4">
    <name type="scientific">Phyllosticta citricarpa</name>
    <dbReference type="NCBI Taxonomy" id="55181"/>
    <lineage>
        <taxon>Eukaryota</taxon>
        <taxon>Fungi</taxon>
        <taxon>Dikarya</taxon>
        <taxon>Ascomycota</taxon>
        <taxon>Pezizomycotina</taxon>
        <taxon>Dothideomycetes</taxon>
        <taxon>Dothideomycetes incertae sedis</taxon>
        <taxon>Botryosphaeriales</taxon>
        <taxon>Phyllostictaceae</taxon>
        <taxon>Phyllosticta</taxon>
    </lineage>
</organism>
<comment type="caution">
    <text evidence="3">The sequence shown here is derived from an EMBL/GenBank/DDBJ whole genome shotgun (WGS) entry which is preliminary data.</text>
</comment>
<dbReference type="EMBL" id="JBBPDW010000045">
    <property type="protein sequence ID" value="KAK7533589.1"/>
    <property type="molecule type" value="Genomic_DNA"/>
</dbReference>
<accession>A0ABR1LEC9</accession>
<evidence type="ECO:0000256" key="2">
    <source>
        <dbReference type="SAM" id="Phobius"/>
    </source>
</evidence>
<feature type="region of interest" description="Disordered" evidence="1">
    <location>
        <begin position="480"/>
        <end position="509"/>
    </location>
</feature>
<feature type="transmembrane region" description="Helical" evidence="2">
    <location>
        <begin position="124"/>
        <end position="153"/>
    </location>
</feature>
<sequence>MSRGARGGGARGAAPGAVCHGSESSVGFLAHAFGGETLMVFWTAQARQCLRPHHAARVETHIDASLAPRRVPPLPGRLTPFGNATDTFPVGSFPTATPVQFFTPSPESTPQAKPSAKRPKPKNLLLALLVFPLSVPLIILFIKGCSAATYLFVDRPRRRKARRAWEKRTKVMEGKKLAEYRLTTFARQYIDYNRFCERPQIIPNLHLRQWPNLVLPPLDTIVDPRNQDLSELHRRGTFLDEAARRKRVLDYAAPSSASTSPSPSCSQCSYSGPSCSVCTECCTSPECMSRRVDEAGPLSPLPFSGPSYFPHPPSYPCSTVAVYASSPVRACSFGEAAASSASSSPSSSSSSTTLSGSRHSPSCPCSHSPSCPCSMIAGRPSWPVGEAGPSSAFPSPSLSSDSHASDCPCSHSPNCPLSIAAERPSSPLGDNHVGEAGPSTAMASSSSCCSSHSASSPFPMDDNHSPPLVYDAGTRFSISMPVLGHTPFPPGAQSPSPTLPDIAEEGTVS</sequence>
<keyword evidence="4" id="KW-1185">Reference proteome</keyword>
<proteinExistence type="predicted"/>
<protein>
    <recommendedName>
        <fullName evidence="5">Transmembrane protein</fullName>
    </recommendedName>
</protein>
<evidence type="ECO:0000313" key="3">
    <source>
        <dbReference type="EMBL" id="KAK7533589.1"/>
    </source>
</evidence>
<keyword evidence="2" id="KW-0812">Transmembrane</keyword>
<keyword evidence="2" id="KW-0472">Membrane</keyword>